<dbReference type="SUPFAM" id="SSF51735">
    <property type="entry name" value="NAD(P)-binding Rossmann-fold domains"/>
    <property type="match status" value="1"/>
</dbReference>
<dbReference type="AlphaFoldDB" id="A0AAN7VNJ1"/>
<evidence type="ECO:0000256" key="2">
    <source>
        <dbReference type="ARBA" id="ARBA00023002"/>
    </source>
</evidence>
<evidence type="ECO:0000313" key="3">
    <source>
        <dbReference type="EMBL" id="KAK5693022.1"/>
    </source>
</evidence>
<evidence type="ECO:0000313" key="4">
    <source>
        <dbReference type="Proteomes" id="UP001310594"/>
    </source>
</evidence>
<name>A0AAN7VNJ1_9PEZI</name>
<dbReference type="Proteomes" id="UP001310594">
    <property type="component" value="Unassembled WGS sequence"/>
</dbReference>
<dbReference type="EMBL" id="JAVRQU010000018">
    <property type="protein sequence ID" value="KAK5693022.1"/>
    <property type="molecule type" value="Genomic_DNA"/>
</dbReference>
<dbReference type="PRINTS" id="PR00081">
    <property type="entry name" value="GDHRDH"/>
</dbReference>
<dbReference type="Gene3D" id="3.40.50.720">
    <property type="entry name" value="NAD(P)-binding Rossmann-like Domain"/>
    <property type="match status" value="1"/>
</dbReference>
<dbReference type="PANTHER" id="PTHR43180:SF31">
    <property type="entry name" value="CHAIN DEHYDROGENASE_REDUCTASE, PUTATIVE (AFU_ORTHOLOGUE AFUA_2G16570)-RELATED"/>
    <property type="match status" value="1"/>
</dbReference>
<dbReference type="InterPro" id="IPR002347">
    <property type="entry name" value="SDR_fam"/>
</dbReference>
<sequence>MASFHTTKPVDCDVDFETSYLAGKTVIVTGGCSGLGEAYVRALTSVNSIFVKCDVSIWEDQVEVFRQAAAFSSSGRIDYVIANAGVASPEGVFAYDGRVL</sequence>
<dbReference type="GO" id="GO:0016491">
    <property type="term" value="F:oxidoreductase activity"/>
    <property type="evidence" value="ECO:0007669"/>
    <property type="project" value="UniProtKB-KW"/>
</dbReference>
<comment type="caution">
    <text evidence="3">The sequence shown here is derived from an EMBL/GenBank/DDBJ whole genome shotgun (WGS) entry which is preliminary data.</text>
</comment>
<comment type="similarity">
    <text evidence="1">Belongs to the short-chain dehydrogenases/reductases (SDR) family.</text>
</comment>
<gene>
    <name evidence="3" type="ORF">LTR97_010498</name>
</gene>
<dbReference type="PANTHER" id="PTHR43180">
    <property type="entry name" value="3-OXOACYL-(ACYL-CARRIER-PROTEIN) REDUCTASE (AFU_ORTHOLOGUE AFUA_6G11210)"/>
    <property type="match status" value="1"/>
</dbReference>
<reference evidence="3" key="1">
    <citation type="submission" date="2023-08" db="EMBL/GenBank/DDBJ databases">
        <title>Black Yeasts Isolated from many extreme environments.</title>
        <authorList>
            <person name="Coleine C."/>
            <person name="Stajich J.E."/>
            <person name="Selbmann L."/>
        </authorList>
    </citation>
    <scope>NUCLEOTIDE SEQUENCE</scope>
    <source>
        <strain evidence="3">CCFEE 5810</strain>
    </source>
</reference>
<accession>A0AAN7VNJ1</accession>
<protein>
    <submittedName>
        <fullName evidence="3">Uncharacterized protein</fullName>
    </submittedName>
</protein>
<organism evidence="3 4">
    <name type="scientific">Elasticomyces elasticus</name>
    <dbReference type="NCBI Taxonomy" id="574655"/>
    <lineage>
        <taxon>Eukaryota</taxon>
        <taxon>Fungi</taxon>
        <taxon>Dikarya</taxon>
        <taxon>Ascomycota</taxon>
        <taxon>Pezizomycotina</taxon>
        <taxon>Dothideomycetes</taxon>
        <taxon>Dothideomycetidae</taxon>
        <taxon>Mycosphaerellales</taxon>
        <taxon>Teratosphaeriaceae</taxon>
        <taxon>Elasticomyces</taxon>
    </lineage>
</organism>
<dbReference type="InterPro" id="IPR036291">
    <property type="entry name" value="NAD(P)-bd_dom_sf"/>
</dbReference>
<proteinExistence type="inferred from homology"/>
<evidence type="ECO:0000256" key="1">
    <source>
        <dbReference type="ARBA" id="ARBA00006484"/>
    </source>
</evidence>
<keyword evidence="2" id="KW-0560">Oxidoreductase</keyword>